<protein>
    <submittedName>
        <fullName evidence="1">Uncharacterized protein</fullName>
    </submittedName>
</protein>
<sequence>MATTIIEFGDMSGLWELGETLESAVDPVNDSVRSSVMCAKTLLSSRNEAVMEYNRQLIGTIHSSTIQSLIVWWLTDKN</sequence>
<keyword evidence="2" id="KW-1185">Reference proteome</keyword>
<dbReference type="Proteomes" id="UP000827092">
    <property type="component" value="Unassembled WGS sequence"/>
</dbReference>
<comment type="caution">
    <text evidence="1">The sequence shown here is derived from an EMBL/GenBank/DDBJ whole genome shotgun (WGS) entry which is preliminary data.</text>
</comment>
<reference evidence="1 2" key="1">
    <citation type="journal article" date="2022" name="Nat. Ecol. Evol.">
        <title>A masculinizing supergene underlies an exaggerated male reproductive morph in a spider.</title>
        <authorList>
            <person name="Hendrickx F."/>
            <person name="De Corte Z."/>
            <person name="Sonet G."/>
            <person name="Van Belleghem S.M."/>
            <person name="Kostlbacher S."/>
            <person name="Vangestel C."/>
        </authorList>
    </citation>
    <scope>NUCLEOTIDE SEQUENCE [LARGE SCALE GENOMIC DNA]</scope>
    <source>
        <strain evidence="1">W744_W776</strain>
    </source>
</reference>
<proteinExistence type="predicted"/>
<name>A0AAV6U7K5_9ARAC</name>
<dbReference type="EMBL" id="JAFNEN010000580">
    <property type="protein sequence ID" value="KAG8180164.1"/>
    <property type="molecule type" value="Genomic_DNA"/>
</dbReference>
<dbReference type="AlphaFoldDB" id="A0AAV6U7K5"/>
<gene>
    <name evidence="1" type="ORF">JTE90_002290</name>
</gene>
<evidence type="ECO:0000313" key="1">
    <source>
        <dbReference type="EMBL" id="KAG8180164.1"/>
    </source>
</evidence>
<organism evidence="1 2">
    <name type="scientific">Oedothorax gibbosus</name>
    <dbReference type="NCBI Taxonomy" id="931172"/>
    <lineage>
        <taxon>Eukaryota</taxon>
        <taxon>Metazoa</taxon>
        <taxon>Ecdysozoa</taxon>
        <taxon>Arthropoda</taxon>
        <taxon>Chelicerata</taxon>
        <taxon>Arachnida</taxon>
        <taxon>Araneae</taxon>
        <taxon>Araneomorphae</taxon>
        <taxon>Entelegynae</taxon>
        <taxon>Araneoidea</taxon>
        <taxon>Linyphiidae</taxon>
        <taxon>Erigoninae</taxon>
        <taxon>Oedothorax</taxon>
    </lineage>
</organism>
<evidence type="ECO:0000313" key="2">
    <source>
        <dbReference type="Proteomes" id="UP000827092"/>
    </source>
</evidence>
<accession>A0AAV6U7K5</accession>